<evidence type="ECO:0000313" key="2">
    <source>
        <dbReference type="Proteomes" id="UP001281147"/>
    </source>
</evidence>
<name>A0ACC3NJM0_9PEZI</name>
<sequence length="460" mass="51073">MLHCSNTSTTIPSAETDGDNRGLIAHHSGSSQKLAECARDVEEMVERGTSITEISRADIQGSNGTGTETAIDDANDQTQQTADRLRAEGESRLANAHLSLTRSSYPLEIMNDMIQQHRSLARAEGEAGHWKQAWEHTVKVISCSEECQQSYQQPFHDRLEVYRILVDTLLKLKWWNEAFDAVEELRSRLKVATGSPKDEDRPAIAMIYYLEALVSFERPQRSGVTPNHDLEAAHGFAKASFNMAGRLLSSQSTDDDLVSRYRTSGQLLASICLKRSDQVEADNVQHQLDRVRTGSSSLNGDDDPIAAPPIRRNIEETQADGSTLLITAVKASNEHEVQDLLRGHPAANVDIHDQRGYTALHRAAKIGSMPIVELLLEHGADINKRTEDDNPATPLLLAVKGGHQDIVRMLLHREADVSTGSEMDGPSYTSRSDIPRQPSPKRYWPILDRLHSSMPRTNLK</sequence>
<protein>
    <submittedName>
        <fullName evidence="1">Uncharacterized protein</fullName>
    </submittedName>
</protein>
<keyword evidence="2" id="KW-1185">Reference proteome</keyword>
<dbReference type="Proteomes" id="UP001281147">
    <property type="component" value="Unassembled WGS sequence"/>
</dbReference>
<evidence type="ECO:0000313" key="1">
    <source>
        <dbReference type="EMBL" id="KAK3718211.1"/>
    </source>
</evidence>
<dbReference type="EMBL" id="JAUTXU010000033">
    <property type="protein sequence ID" value="KAK3718211.1"/>
    <property type="molecule type" value="Genomic_DNA"/>
</dbReference>
<proteinExistence type="predicted"/>
<gene>
    <name evidence="1" type="ORF">LTR37_005326</name>
</gene>
<organism evidence="1 2">
    <name type="scientific">Vermiconidia calcicola</name>
    <dbReference type="NCBI Taxonomy" id="1690605"/>
    <lineage>
        <taxon>Eukaryota</taxon>
        <taxon>Fungi</taxon>
        <taxon>Dikarya</taxon>
        <taxon>Ascomycota</taxon>
        <taxon>Pezizomycotina</taxon>
        <taxon>Dothideomycetes</taxon>
        <taxon>Dothideomycetidae</taxon>
        <taxon>Mycosphaerellales</taxon>
        <taxon>Extremaceae</taxon>
        <taxon>Vermiconidia</taxon>
    </lineage>
</organism>
<reference evidence="1" key="1">
    <citation type="submission" date="2023-07" db="EMBL/GenBank/DDBJ databases">
        <title>Black Yeasts Isolated from many extreme environments.</title>
        <authorList>
            <person name="Coleine C."/>
            <person name="Stajich J.E."/>
            <person name="Selbmann L."/>
        </authorList>
    </citation>
    <scope>NUCLEOTIDE SEQUENCE</scope>
    <source>
        <strain evidence="1">CCFEE 5714</strain>
    </source>
</reference>
<comment type="caution">
    <text evidence="1">The sequence shown here is derived from an EMBL/GenBank/DDBJ whole genome shotgun (WGS) entry which is preliminary data.</text>
</comment>
<accession>A0ACC3NJM0</accession>